<evidence type="ECO:0000256" key="6">
    <source>
        <dbReference type="ARBA" id="ARBA00022970"/>
    </source>
</evidence>
<evidence type="ECO:0000256" key="2">
    <source>
        <dbReference type="ARBA" id="ARBA00005590"/>
    </source>
</evidence>
<feature type="transmembrane region" description="Helical" evidence="11">
    <location>
        <begin position="29"/>
        <end position="50"/>
    </location>
</feature>
<feature type="transmembrane region" description="Helical" evidence="11">
    <location>
        <begin position="310"/>
        <end position="329"/>
    </location>
</feature>
<evidence type="ECO:0000259" key="12">
    <source>
        <dbReference type="Pfam" id="PF01490"/>
    </source>
</evidence>
<organism evidence="13 14">
    <name type="scientific">Ziziphus jujuba</name>
    <name type="common">Chinese jujube</name>
    <name type="synonym">Ziziphus sativa</name>
    <dbReference type="NCBI Taxonomy" id="326968"/>
    <lineage>
        <taxon>Eukaryota</taxon>
        <taxon>Viridiplantae</taxon>
        <taxon>Streptophyta</taxon>
        <taxon>Embryophyta</taxon>
        <taxon>Tracheophyta</taxon>
        <taxon>Spermatophyta</taxon>
        <taxon>Magnoliopsida</taxon>
        <taxon>eudicotyledons</taxon>
        <taxon>Gunneridae</taxon>
        <taxon>Pentapetalae</taxon>
        <taxon>rosids</taxon>
        <taxon>fabids</taxon>
        <taxon>Rosales</taxon>
        <taxon>Rhamnaceae</taxon>
        <taxon>Paliureae</taxon>
        <taxon>Ziziphus</taxon>
    </lineage>
</organism>
<keyword evidence="8 11" id="KW-0472">Membrane</keyword>
<dbReference type="PANTHER" id="PTHR48017">
    <property type="entry name" value="OS05G0424000 PROTEIN-RELATED"/>
    <property type="match status" value="1"/>
</dbReference>
<dbReference type="InterPro" id="IPR013057">
    <property type="entry name" value="AA_transpt_TM"/>
</dbReference>
<comment type="subcellular location">
    <subcellularLocation>
        <location evidence="1">Endomembrane system</location>
        <topology evidence="1">Multi-pass membrane protein</topology>
    </subcellularLocation>
</comment>
<proteinExistence type="inferred from homology"/>
<feature type="transmembrane region" description="Helical" evidence="11">
    <location>
        <begin position="115"/>
        <end position="136"/>
    </location>
</feature>
<feature type="transmembrane region" description="Helical" evidence="11">
    <location>
        <begin position="157"/>
        <end position="175"/>
    </location>
</feature>
<feature type="transmembrane region" description="Helical" evidence="11">
    <location>
        <begin position="427"/>
        <end position="449"/>
    </location>
</feature>
<feature type="transmembrane region" description="Helical" evidence="11">
    <location>
        <begin position="181"/>
        <end position="203"/>
    </location>
</feature>
<keyword evidence="7 11" id="KW-1133">Transmembrane helix</keyword>
<feature type="transmembrane region" description="Helical" evidence="11">
    <location>
        <begin position="62"/>
        <end position="85"/>
    </location>
</feature>
<evidence type="ECO:0000313" key="13">
    <source>
        <dbReference type="Proteomes" id="UP001652623"/>
    </source>
</evidence>
<dbReference type="Pfam" id="PF01490">
    <property type="entry name" value="Aa_trans"/>
    <property type="match status" value="1"/>
</dbReference>
<dbReference type="AlphaFoldDB" id="A0A6P4A620"/>
<evidence type="ECO:0000256" key="8">
    <source>
        <dbReference type="ARBA" id="ARBA00023136"/>
    </source>
</evidence>
<comment type="function">
    <text evidence="10">Carrier protein involved in proton-driven auxin influx. Mediates the formation of auxin gradient from developing leaves (site of auxin biosynthesis) to tips by contributing to the loading of auxin in vascular tissues and facilitating acropetal (base to tip) auxin transport within inner tissues of the root apex, and basipetal (tip to base) auxin transport within outer tissues of the root apex. May be involved in lateral roots and nodules formation.</text>
</comment>
<keyword evidence="4 11" id="KW-0812">Transmembrane</keyword>
<keyword evidence="3" id="KW-0813">Transport</keyword>
<feature type="transmembrane region" description="Helical" evidence="11">
    <location>
        <begin position="270"/>
        <end position="290"/>
    </location>
</feature>
<evidence type="ECO:0000256" key="4">
    <source>
        <dbReference type="ARBA" id="ARBA00022692"/>
    </source>
</evidence>
<evidence type="ECO:0000256" key="9">
    <source>
        <dbReference type="ARBA" id="ARBA00023294"/>
    </source>
</evidence>
<dbReference type="GO" id="GO:0012505">
    <property type="term" value="C:endomembrane system"/>
    <property type="evidence" value="ECO:0007669"/>
    <property type="project" value="UniProtKB-SubCell"/>
</dbReference>
<feature type="transmembrane region" description="Helical" evidence="11">
    <location>
        <begin position="396"/>
        <end position="415"/>
    </location>
</feature>
<keyword evidence="6" id="KW-0029">Amino-acid transport</keyword>
<dbReference type="Proteomes" id="UP001652623">
    <property type="component" value="Chromosome 1"/>
</dbReference>
<dbReference type="RefSeq" id="XP_015881241.1">
    <property type="nucleotide sequence ID" value="XM_016025755.4"/>
</dbReference>
<evidence type="ECO:0000256" key="1">
    <source>
        <dbReference type="ARBA" id="ARBA00004127"/>
    </source>
</evidence>
<evidence type="ECO:0000256" key="11">
    <source>
        <dbReference type="SAM" id="Phobius"/>
    </source>
</evidence>
<gene>
    <name evidence="14" type="primary">LOC107417167</name>
</gene>
<accession>A0A6P4A620</accession>
<sequence>MGSLTDADYQTPLLQTQFSESSLIRTGNVWTAVAHIITGVIGSGVLSLAWSLAQLGWIAGPLAMLSFALVTLISGFLLCNCYRFPDPEYGPLRNRSYLEAVHHNLGKKNAMVCSLFLQAGLFGAGIAYTITTATSLRAIRNSYPVEGKLANSEYVDATYVLIFGFAQIFLSQLHGFHNIQWLSVIASIMSFCYSFIGLGLGLAKVIGNGYIKGSTTGISSSTALEKTLSISQALGDIAFAYPYTSIIFEIQDTLKSPPSENYAMKKASTIAIVITTFIYLSCGGFGYAAFGDETPGNLLTGFESYGPRWLINFANVCIVLHLVGGYQIYSQPLFANVEKWIVKQYPGLMKGNYIVKLPLLPVFTLNPLRLCFRTFYVFCTTGIAIIYPYFNQILGLLGGMRFWPLSIYFPVGMYLKQSKIEAWTAKWLILQIFSIACLFVTVFSLFGSIQGLLSAKLS</sequence>
<comment type="similarity">
    <text evidence="2">Belongs to the amino acid/polyamine transporter 2 family. Amino acid/auxin permease (AAAP) (TC 2.A.18.1) subfamily.</text>
</comment>
<evidence type="ECO:0000313" key="14">
    <source>
        <dbReference type="RefSeq" id="XP_015881241.1"/>
    </source>
</evidence>
<evidence type="ECO:0000256" key="3">
    <source>
        <dbReference type="ARBA" id="ARBA00022448"/>
    </source>
</evidence>
<dbReference type="Gene3D" id="1.20.1740.10">
    <property type="entry name" value="Amino acid/polyamine transporter I"/>
    <property type="match status" value="1"/>
</dbReference>
<protein>
    <submittedName>
        <fullName evidence="14">Probable amino acid permease 7 isoform X1</fullName>
    </submittedName>
</protein>
<dbReference type="SMR" id="A0A6P4A620"/>
<keyword evidence="13" id="KW-1185">Reference proteome</keyword>
<dbReference type="GeneID" id="107417167"/>
<name>A0A6P4A620_ZIZJJ</name>
<feature type="transmembrane region" description="Helical" evidence="11">
    <location>
        <begin position="370"/>
        <end position="390"/>
    </location>
</feature>
<dbReference type="GO" id="GO:0015293">
    <property type="term" value="F:symporter activity"/>
    <property type="evidence" value="ECO:0007669"/>
    <property type="project" value="UniProtKB-KW"/>
</dbReference>
<keyword evidence="5" id="KW-0769">Symport</keyword>
<keyword evidence="9" id="KW-0927">Auxin signaling pathway</keyword>
<reference evidence="14" key="2">
    <citation type="submission" date="2025-08" db="UniProtKB">
        <authorList>
            <consortium name="RefSeq"/>
        </authorList>
    </citation>
    <scope>IDENTIFICATION</scope>
    <source>
        <tissue evidence="14">Seedling</tissue>
    </source>
</reference>
<dbReference type="InParanoid" id="A0A6P4A620"/>
<dbReference type="GO" id="GO:0006865">
    <property type="term" value="P:amino acid transport"/>
    <property type="evidence" value="ECO:0007669"/>
    <property type="project" value="UniProtKB-KW"/>
</dbReference>
<reference evidence="13" key="1">
    <citation type="submission" date="2025-05" db="UniProtKB">
        <authorList>
            <consortium name="RefSeq"/>
        </authorList>
    </citation>
    <scope>NUCLEOTIDE SEQUENCE [LARGE SCALE GENOMIC DNA]</scope>
</reference>
<dbReference type="KEGG" id="zju:107417167"/>
<evidence type="ECO:0000256" key="5">
    <source>
        <dbReference type="ARBA" id="ARBA00022847"/>
    </source>
</evidence>
<evidence type="ECO:0000256" key="7">
    <source>
        <dbReference type="ARBA" id="ARBA00022989"/>
    </source>
</evidence>
<dbReference type="GO" id="GO:0009734">
    <property type="term" value="P:auxin-activated signaling pathway"/>
    <property type="evidence" value="ECO:0007669"/>
    <property type="project" value="UniProtKB-KW"/>
</dbReference>
<feature type="domain" description="Amino acid transporter transmembrane" evidence="12">
    <location>
        <begin position="26"/>
        <end position="453"/>
    </location>
</feature>
<evidence type="ECO:0000256" key="10">
    <source>
        <dbReference type="ARBA" id="ARBA00045588"/>
    </source>
</evidence>